<evidence type="ECO:0000313" key="2">
    <source>
        <dbReference type="Proteomes" id="UP000299102"/>
    </source>
</evidence>
<keyword evidence="2" id="KW-1185">Reference proteome</keyword>
<accession>A0A4C1UAN4</accession>
<organism evidence="1 2">
    <name type="scientific">Eumeta variegata</name>
    <name type="common">Bagworm moth</name>
    <name type="synonym">Eumeta japonica</name>
    <dbReference type="NCBI Taxonomy" id="151549"/>
    <lineage>
        <taxon>Eukaryota</taxon>
        <taxon>Metazoa</taxon>
        <taxon>Ecdysozoa</taxon>
        <taxon>Arthropoda</taxon>
        <taxon>Hexapoda</taxon>
        <taxon>Insecta</taxon>
        <taxon>Pterygota</taxon>
        <taxon>Neoptera</taxon>
        <taxon>Endopterygota</taxon>
        <taxon>Lepidoptera</taxon>
        <taxon>Glossata</taxon>
        <taxon>Ditrysia</taxon>
        <taxon>Tineoidea</taxon>
        <taxon>Psychidae</taxon>
        <taxon>Oiketicinae</taxon>
        <taxon>Eumeta</taxon>
    </lineage>
</organism>
<dbReference type="AlphaFoldDB" id="A0A4C1UAN4"/>
<proteinExistence type="predicted"/>
<sequence length="153" mass="16571">MAAASVRLVRHHTRTEYGPEVTSSLVLFRLISESSYGSLLSISLIFSPTDVLFFIQESCNALMSLLGLQMSMGGSDHLLSGSSHTRLHLKIAIEISTNKLPTLAPPPGVAGSGRARALNIQVQPFTCKRLGCCASYIFNAWRRRLHSLSAAVS</sequence>
<name>A0A4C1UAN4_EUMVA</name>
<protein>
    <submittedName>
        <fullName evidence="1">Uncharacterized protein</fullName>
    </submittedName>
</protein>
<reference evidence="1 2" key="1">
    <citation type="journal article" date="2019" name="Commun. Biol.">
        <title>The bagworm genome reveals a unique fibroin gene that provides high tensile strength.</title>
        <authorList>
            <person name="Kono N."/>
            <person name="Nakamura H."/>
            <person name="Ohtoshi R."/>
            <person name="Tomita M."/>
            <person name="Numata K."/>
            <person name="Arakawa K."/>
        </authorList>
    </citation>
    <scope>NUCLEOTIDE SEQUENCE [LARGE SCALE GENOMIC DNA]</scope>
</reference>
<evidence type="ECO:0000313" key="1">
    <source>
        <dbReference type="EMBL" id="GBP23503.1"/>
    </source>
</evidence>
<comment type="caution">
    <text evidence="1">The sequence shown here is derived from an EMBL/GenBank/DDBJ whole genome shotgun (WGS) entry which is preliminary data.</text>
</comment>
<dbReference type="EMBL" id="BGZK01000151">
    <property type="protein sequence ID" value="GBP23503.1"/>
    <property type="molecule type" value="Genomic_DNA"/>
</dbReference>
<dbReference type="Proteomes" id="UP000299102">
    <property type="component" value="Unassembled WGS sequence"/>
</dbReference>
<gene>
    <name evidence="1" type="ORF">EVAR_12783_1</name>
</gene>